<name>A0A380LJE3_9FIRM</name>
<dbReference type="SUPFAM" id="SSF53335">
    <property type="entry name" value="S-adenosyl-L-methionine-dependent methyltransferases"/>
    <property type="match status" value="1"/>
</dbReference>
<sequence length="246" mass="28722">MNSIYDDEQFFQEYAKMDRSQKGLQAAGEWHLLQLLFPGLEGKDVLDLGCGYGWHCEYAAKQKARKILGIDQSYKMISEARKKHTANNIDYRVCDLCSYEYPKDTWDLVVSNLVLHYVKDLEWVFEHVHQTLKPNGIFLLNIEHPVFTSGIHQDWIYDKQGKIQYWAIDDYFKPGERSTHFLGCEVKKQHHTLTQILMGLIHTGFELLVVEEAMPSMEMMELPGMKDELRRPMMLLVKAKAIKSTF</sequence>
<dbReference type="EMBL" id="UHFX01000003">
    <property type="protein sequence ID" value="SUO04014.1"/>
    <property type="molecule type" value="Genomic_DNA"/>
</dbReference>
<dbReference type="RefSeq" id="WP_027968989.1">
    <property type="nucleotide sequence ID" value="NZ_UHFX01000003.1"/>
</dbReference>
<keyword evidence="3" id="KW-1185">Reference proteome</keyword>
<accession>A0A380LJE3</accession>
<evidence type="ECO:0000259" key="1">
    <source>
        <dbReference type="Pfam" id="PF08241"/>
    </source>
</evidence>
<keyword evidence="2" id="KW-0808">Transferase</keyword>
<dbReference type="OrthoDB" id="9791837at2"/>
<dbReference type="CDD" id="cd02440">
    <property type="entry name" value="AdoMet_MTases"/>
    <property type="match status" value="1"/>
</dbReference>
<evidence type="ECO:0000313" key="2">
    <source>
        <dbReference type="EMBL" id="SUO04014.1"/>
    </source>
</evidence>
<evidence type="ECO:0000313" key="3">
    <source>
        <dbReference type="Proteomes" id="UP000255523"/>
    </source>
</evidence>
<proteinExistence type="predicted"/>
<protein>
    <submittedName>
        <fullName evidence="2">Methyltransferase</fullName>
        <ecNumber evidence="2">2.1.1.-</ecNumber>
    </submittedName>
</protein>
<dbReference type="InterPro" id="IPR013216">
    <property type="entry name" value="Methyltransf_11"/>
</dbReference>
<keyword evidence="2" id="KW-0489">Methyltransferase</keyword>
<dbReference type="PANTHER" id="PTHR43861">
    <property type="entry name" value="TRANS-ACONITATE 2-METHYLTRANSFERASE-RELATED"/>
    <property type="match status" value="1"/>
</dbReference>
<dbReference type="AlphaFoldDB" id="A0A380LJE3"/>
<gene>
    <name evidence="2" type="ORF">NCTC11087_00898</name>
</gene>
<dbReference type="GO" id="GO:0008757">
    <property type="term" value="F:S-adenosylmethionine-dependent methyltransferase activity"/>
    <property type="evidence" value="ECO:0007669"/>
    <property type="project" value="InterPro"/>
</dbReference>
<organism evidence="2 3">
    <name type="scientific">Faecalicoccus pleomorphus</name>
    <dbReference type="NCBI Taxonomy" id="1323"/>
    <lineage>
        <taxon>Bacteria</taxon>
        <taxon>Bacillati</taxon>
        <taxon>Bacillota</taxon>
        <taxon>Erysipelotrichia</taxon>
        <taxon>Erysipelotrichales</taxon>
        <taxon>Erysipelotrichaceae</taxon>
        <taxon>Faecalicoccus</taxon>
    </lineage>
</organism>
<dbReference type="EC" id="2.1.1.-" evidence="2"/>
<feature type="domain" description="Methyltransferase type 11" evidence="1">
    <location>
        <begin position="46"/>
        <end position="139"/>
    </location>
</feature>
<dbReference type="InterPro" id="IPR029063">
    <property type="entry name" value="SAM-dependent_MTases_sf"/>
</dbReference>
<dbReference type="Proteomes" id="UP000255523">
    <property type="component" value="Unassembled WGS sequence"/>
</dbReference>
<dbReference type="GO" id="GO:0032259">
    <property type="term" value="P:methylation"/>
    <property type="evidence" value="ECO:0007669"/>
    <property type="project" value="UniProtKB-KW"/>
</dbReference>
<dbReference type="Pfam" id="PF08241">
    <property type="entry name" value="Methyltransf_11"/>
    <property type="match status" value="1"/>
</dbReference>
<reference evidence="2 3" key="1">
    <citation type="submission" date="2018-06" db="EMBL/GenBank/DDBJ databases">
        <authorList>
            <consortium name="Pathogen Informatics"/>
            <person name="Doyle S."/>
        </authorList>
    </citation>
    <scope>NUCLEOTIDE SEQUENCE [LARGE SCALE GENOMIC DNA]</scope>
    <source>
        <strain evidence="2 3">NCTC11087</strain>
    </source>
</reference>
<dbReference type="Gene3D" id="3.40.50.150">
    <property type="entry name" value="Vaccinia Virus protein VP39"/>
    <property type="match status" value="1"/>
</dbReference>
<dbReference type="GeneID" id="77461872"/>